<dbReference type="InterPro" id="IPR009937">
    <property type="entry name" value="Phage_holin_3_6"/>
</dbReference>
<organism evidence="2 3">
    <name type="scientific">Pseudopedobacter saltans (strain ATCC 51119 / DSM 12145 / JCM 21818 / CCUG 39354 / LMG 10337 / NBRC 100064 / NCIMB 13643)</name>
    <name type="common">Pedobacter saltans</name>
    <dbReference type="NCBI Taxonomy" id="762903"/>
    <lineage>
        <taxon>Bacteria</taxon>
        <taxon>Pseudomonadati</taxon>
        <taxon>Bacteroidota</taxon>
        <taxon>Sphingobacteriia</taxon>
        <taxon>Sphingobacteriales</taxon>
        <taxon>Sphingobacteriaceae</taxon>
        <taxon>Pseudopedobacter</taxon>
    </lineage>
</organism>
<dbReference type="HOGENOM" id="CLU_153095_2_1_10"/>
<dbReference type="OrthoDB" id="675470at2"/>
<protein>
    <recommendedName>
        <fullName evidence="4">Phage holin family protein</fullName>
    </recommendedName>
</protein>
<dbReference type="Pfam" id="PF07332">
    <property type="entry name" value="Phage_holin_3_6"/>
    <property type="match status" value="1"/>
</dbReference>
<feature type="transmembrane region" description="Helical" evidence="1">
    <location>
        <begin position="66"/>
        <end position="86"/>
    </location>
</feature>
<reference evidence="2 3" key="1">
    <citation type="journal article" date="2011" name="Stand. Genomic Sci.">
        <title>Complete genome sequence of the gliding, heparinolytic Pedobacter saltans type strain (113).</title>
        <authorList>
            <person name="Liolios K."/>
            <person name="Sikorski J."/>
            <person name="Lu M."/>
            <person name="Nolan M."/>
            <person name="Lapidus A."/>
            <person name="Lucas S."/>
            <person name="Hammon N."/>
            <person name="Deshpande S."/>
            <person name="Cheng J.F."/>
            <person name="Tapia R."/>
            <person name="Han C."/>
            <person name="Goodwin L."/>
            <person name="Pitluck S."/>
            <person name="Huntemann M."/>
            <person name="Ivanova N."/>
            <person name="Pagani I."/>
            <person name="Mavromatis K."/>
            <person name="Ovchinikova G."/>
            <person name="Pati A."/>
            <person name="Chen A."/>
            <person name="Palaniappan K."/>
            <person name="Land M."/>
            <person name="Hauser L."/>
            <person name="Brambilla E.M."/>
            <person name="Kotsyurbenko O."/>
            <person name="Rohde M."/>
            <person name="Tindall B.J."/>
            <person name="Abt B."/>
            <person name="Goker M."/>
            <person name="Detter J.C."/>
            <person name="Woyke T."/>
            <person name="Bristow J."/>
            <person name="Eisen J.A."/>
            <person name="Markowitz V."/>
            <person name="Hugenholtz P."/>
            <person name="Klenk H.P."/>
            <person name="Kyrpides N.C."/>
        </authorList>
    </citation>
    <scope>NUCLEOTIDE SEQUENCE [LARGE SCALE GENOMIC DNA]</scope>
    <source>
        <strain evidence="3">ATCC 51119 / DSM 12145 / JCM 21818 / LMG 10337 / NBRC 100064 / NCIMB 13643</strain>
    </source>
</reference>
<dbReference type="RefSeq" id="WP_013633805.1">
    <property type="nucleotide sequence ID" value="NC_015177.1"/>
</dbReference>
<proteinExistence type="predicted"/>
<keyword evidence="3" id="KW-1185">Reference proteome</keyword>
<name>F0S7R5_PSESL</name>
<dbReference type="eggNOG" id="ENOG5033623">
    <property type="taxonomic scope" value="Bacteria"/>
</dbReference>
<accession>F0S7R5</accession>
<dbReference type="STRING" id="762903.Pedsa_2779"/>
<sequence length="111" mass="12767">MEELLEKIKEYIETRFKLAKLVLIEKGTSIFADIITTLIVVFFLIVAFLFISIGLGFYISELIGNTYGGFLIVGLFYFLIALIVFLTKDKYIEKSIVNGIIKKIFKREDVE</sequence>
<evidence type="ECO:0000313" key="2">
    <source>
        <dbReference type="EMBL" id="ADY53320.1"/>
    </source>
</evidence>
<gene>
    <name evidence="2" type="ordered locus">Pedsa_2779</name>
</gene>
<evidence type="ECO:0008006" key="4">
    <source>
        <dbReference type="Google" id="ProtNLM"/>
    </source>
</evidence>
<dbReference type="AlphaFoldDB" id="F0S7R5"/>
<dbReference type="Proteomes" id="UP000000310">
    <property type="component" value="Chromosome"/>
</dbReference>
<evidence type="ECO:0000256" key="1">
    <source>
        <dbReference type="SAM" id="Phobius"/>
    </source>
</evidence>
<keyword evidence="1" id="KW-0812">Transmembrane</keyword>
<keyword evidence="1" id="KW-1133">Transmembrane helix</keyword>
<dbReference type="KEGG" id="psn:Pedsa_2779"/>
<reference evidence="3" key="2">
    <citation type="submission" date="2011-02" db="EMBL/GenBank/DDBJ databases">
        <title>The complete genome of Pedobacter saltans DSM 12145.</title>
        <authorList>
            <consortium name="US DOE Joint Genome Institute (JGI-PGF)"/>
            <person name="Lucas S."/>
            <person name="Copeland A."/>
            <person name="Lapidus A."/>
            <person name="Bruce D."/>
            <person name="Goodwin L."/>
            <person name="Pitluck S."/>
            <person name="Kyrpides N."/>
            <person name="Mavromatis K."/>
            <person name="Pagani I."/>
            <person name="Ivanova N."/>
            <person name="Ovchinnikova G."/>
            <person name="Lu M."/>
            <person name="Detter J.C."/>
            <person name="Han C."/>
            <person name="Land M."/>
            <person name="Hauser L."/>
            <person name="Markowitz V."/>
            <person name="Cheng J.-F."/>
            <person name="Hugenholtz P."/>
            <person name="Woyke T."/>
            <person name="Wu D."/>
            <person name="Tindall B."/>
            <person name="Pomrenke H.G."/>
            <person name="Brambilla E."/>
            <person name="Klenk H.-P."/>
            <person name="Eisen J.A."/>
        </authorList>
    </citation>
    <scope>NUCLEOTIDE SEQUENCE [LARGE SCALE GENOMIC DNA]</scope>
    <source>
        <strain evidence="3">ATCC 51119 / DSM 12145 / JCM 21818 / LMG 10337 / NBRC 100064 / NCIMB 13643</strain>
    </source>
</reference>
<dbReference type="EMBL" id="CP002545">
    <property type="protein sequence ID" value="ADY53320.1"/>
    <property type="molecule type" value="Genomic_DNA"/>
</dbReference>
<keyword evidence="1" id="KW-0472">Membrane</keyword>
<feature type="transmembrane region" description="Helical" evidence="1">
    <location>
        <begin position="30"/>
        <end position="60"/>
    </location>
</feature>
<evidence type="ECO:0000313" key="3">
    <source>
        <dbReference type="Proteomes" id="UP000000310"/>
    </source>
</evidence>